<sequence length="67" mass="7156">MNPKQRDKQGDIGRRLMWTLLGCLAVIVVVVLFFFGFKEPEKGPGNLPPGGATAPVPENGGLAPPKK</sequence>
<dbReference type="EMBL" id="JAUSRD010000002">
    <property type="protein sequence ID" value="MDP9891708.1"/>
    <property type="molecule type" value="Genomic_DNA"/>
</dbReference>
<evidence type="ECO:0000256" key="1">
    <source>
        <dbReference type="SAM" id="MobiDB-lite"/>
    </source>
</evidence>
<feature type="transmembrane region" description="Helical" evidence="2">
    <location>
        <begin position="16"/>
        <end position="37"/>
    </location>
</feature>
<evidence type="ECO:0000313" key="3">
    <source>
        <dbReference type="EMBL" id="MDP9891708.1"/>
    </source>
</evidence>
<dbReference type="Proteomes" id="UP001242045">
    <property type="component" value="Unassembled WGS sequence"/>
</dbReference>
<name>A0AAW8CVD3_9BURK</name>
<protein>
    <recommendedName>
        <fullName evidence="5">Sporulation protein</fullName>
    </recommendedName>
</protein>
<keyword evidence="2" id="KW-0812">Transmembrane</keyword>
<dbReference type="AlphaFoldDB" id="A0AAW8CVD3"/>
<evidence type="ECO:0000256" key="2">
    <source>
        <dbReference type="SAM" id="Phobius"/>
    </source>
</evidence>
<comment type="caution">
    <text evidence="3">The sequence shown here is derived from an EMBL/GenBank/DDBJ whole genome shotgun (WGS) entry which is preliminary data.</text>
</comment>
<keyword evidence="2" id="KW-1133">Transmembrane helix</keyword>
<organism evidence="3 4">
    <name type="scientific">Variovorax boronicumulans</name>
    <dbReference type="NCBI Taxonomy" id="436515"/>
    <lineage>
        <taxon>Bacteria</taxon>
        <taxon>Pseudomonadati</taxon>
        <taxon>Pseudomonadota</taxon>
        <taxon>Betaproteobacteria</taxon>
        <taxon>Burkholderiales</taxon>
        <taxon>Comamonadaceae</taxon>
        <taxon>Variovorax</taxon>
    </lineage>
</organism>
<evidence type="ECO:0000313" key="4">
    <source>
        <dbReference type="Proteomes" id="UP001242045"/>
    </source>
</evidence>
<keyword evidence="2" id="KW-0472">Membrane</keyword>
<gene>
    <name evidence="3" type="ORF">J2W31_000811</name>
</gene>
<reference evidence="3" key="1">
    <citation type="submission" date="2023-07" db="EMBL/GenBank/DDBJ databases">
        <title>Sorghum-associated microbial communities from plants grown in Nebraska, USA.</title>
        <authorList>
            <person name="Schachtman D."/>
        </authorList>
    </citation>
    <scope>NUCLEOTIDE SEQUENCE</scope>
    <source>
        <strain evidence="3">DS3754</strain>
    </source>
</reference>
<proteinExistence type="predicted"/>
<dbReference type="RefSeq" id="WP_307644053.1">
    <property type="nucleotide sequence ID" value="NZ_JAUSRD010000002.1"/>
</dbReference>
<evidence type="ECO:0008006" key="5">
    <source>
        <dbReference type="Google" id="ProtNLM"/>
    </source>
</evidence>
<accession>A0AAW8CVD3</accession>
<feature type="region of interest" description="Disordered" evidence="1">
    <location>
        <begin position="41"/>
        <end position="67"/>
    </location>
</feature>